<dbReference type="InterPro" id="IPR013685">
    <property type="entry name" value="POTRA_FtsQ_type"/>
</dbReference>
<dbReference type="AlphaFoldDB" id="A0A0H3K3Y4"/>
<sequence>MVMADLPEVASPASLAARRRQKRWERRRQRLQRFWRFVGVTAIAAGLVWVLARPLWIIQDPRRIQIQGQQTLNRDRLLATLNLQMPLNLLQLQPQRLEQQLLKAAPLQAVQIQRRLLPASLIITVQEITATAQASRVVVEPNQPPQERWGILDRQGVWHPLSAYERLGATLPTTTLKVRGYREPYQRLWPGLYSLLRTSPVGIQGLDWRDPANIILETELGPVYCGPYNPELLPQQIAMLDRLRQLPDKTSRSAIAYIDLRQPSTPRVQMKPSAPPRSLQTNPR</sequence>
<feature type="transmembrane region" description="Helical" evidence="7">
    <location>
        <begin position="34"/>
        <end position="56"/>
    </location>
</feature>
<evidence type="ECO:0000256" key="2">
    <source>
        <dbReference type="ARBA" id="ARBA00022618"/>
    </source>
</evidence>
<dbReference type="GO" id="GO:0051301">
    <property type="term" value="P:cell division"/>
    <property type="evidence" value="ECO:0007669"/>
    <property type="project" value="UniProtKB-KW"/>
</dbReference>
<evidence type="ECO:0000256" key="7">
    <source>
        <dbReference type="SAM" id="Phobius"/>
    </source>
</evidence>
<name>A0A0H3K3Y4_SYNP6</name>
<evidence type="ECO:0000256" key="5">
    <source>
        <dbReference type="ARBA" id="ARBA00023306"/>
    </source>
</evidence>
<keyword evidence="1" id="KW-1003">Cell membrane</keyword>
<dbReference type="EMBL" id="AP008231">
    <property type="protein sequence ID" value="BAD79918.1"/>
    <property type="molecule type" value="Genomic_DNA"/>
</dbReference>
<evidence type="ECO:0000256" key="6">
    <source>
        <dbReference type="SAM" id="MobiDB-lite"/>
    </source>
</evidence>
<feature type="region of interest" description="Disordered" evidence="6">
    <location>
        <begin position="263"/>
        <end position="284"/>
    </location>
</feature>
<proteinExistence type="predicted"/>
<dbReference type="GO" id="GO:0005886">
    <property type="term" value="C:plasma membrane"/>
    <property type="evidence" value="ECO:0007669"/>
    <property type="project" value="TreeGrafter"/>
</dbReference>
<dbReference type="eggNOG" id="COG1589">
    <property type="taxonomic scope" value="Bacteria"/>
</dbReference>
<evidence type="ECO:0000313" key="9">
    <source>
        <dbReference type="EMBL" id="BAD79918.1"/>
    </source>
</evidence>
<feature type="domain" description="POTRA" evidence="8">
    <location>
        <begin position="62"/>
        <end position="127"/>
    </location>
</feature>
<keyword evidence="2" id="KW-0132">Cell division</keyword>
<evidence type="ECO:0000259" key="8">
    <source>
        <dbReference type="Pfam" id="PF08478"/>
    </source>
</evidence>
<dbReference type="KEGG" id="syc:syc1728_c"/>
<organism evidence="9 10">
    <name type="scientific">Synechococcus sp. (strain ATCC 27144 / PCC 6301 / SAUG 1402/1)</name>
    <name type="common">Anacystis nidulans</name>
    <dbReference type="NCBI Taxonomy" id="269084"/>
    <lineage>
        <taxon>Bacteria</taxon>
        <taxon>Bacillati</taxon>
        <taxon>Cyanobacteriota</taxon>
        <taxon>Cyanophyceae</taxon>
        <taxon>Synechococcales</taxon>
        <taxon>Synechococcaceae</taxon>
        <taxon>Synechococcus</taxon>
    </lineage>
</organism>
<keyword evidence="5" id="KW-0131">Cell cycle</keyword>
<reference evidence="9 10" key="1">
    <citation type="journal article" date="2007" name="Photosyn. Res.">
        <title>Complete nucleotide sequence of the freshwater unicellular cyanobacterium Synechococcus elongatus PCC 6301 chromosome: gene content and organization.</title>
        <authorList>
            <person name="Sugita C."/>
            <person name="Ogata K."/>
            <person name="Shikata M."/>
            <person name="Jikuya H."/>
            <person name="Takano J."/>
            <person name="Furumichi M."/>
            <person name="Kanehisa M."/>
            <person name="Omata T."/>
            <person name="Sugiura M."/>
            <person name="Sugita M."/>
        </authorList>
    </citation>
    <scope>NUCLEOTIDE SEQUENCE [LARGE SCALE GENOMIC DNA]</scope>
    <source>
        <strain evidence="10">ATCC 27144 / PCC 6301 / SAUG 1402/1</strain>
    </source>
</reference>
<evidence type="ECO:0000256" key="4">
    <source>
        <dbReference type="ARBA" id="ARBA00022989"/>
    </source>
</evidence>
<dbReference type="Pfam" id="PF08478">
    <property type="entry name" value="POTRA_1"/>
    <property type="match status" value="1"/>
</dbReference>
<keyword evidence="4 7" id="KW-1133">Transmembrane helix</keyword>
<keyword evidence="7" id="KW-0472">Membrane</keyword>
<evidence type="ECO:0000256" key="1">
    <source>
        <dbReference type="ARBA" id="ARBA00022475"/>
    </source>
</evidence>
<evidence type="ECO:0000313" key="10">
    <source>
        <dbReference type="Proteomes" id="UP000001175"/>
    </source>
</evidence>
<dbReference type="Proteomes" id="UP000001175">
    <property type="component" value="Chromosome"/>
</dbReference>
<evidence type="ECO:0000256" key="3">
    <source>
        <dbReference type="ARBA" id="ARBA00022692"/>
    </source>
</evidence>
<dbReference type="InterPro" id="IPR050487">
    <property type="entry name" value="FtsQ_DivIB"/>
</dbReference>
<gene>
    <name evidence="9" type="ordered locus">syc1728_c</name>
</gene>
<dbReference type="PANTHER" id="PTHR37820:SF1">
    <property type="entry name" value="CELL DIVISION PROTEIN FTSQ"/>
    <property type="match status" value="1"/>
</dbReference>
<accession>A0A0H3K3Y4</accession>
<dbReference type="PANTHER" id="PTHR37820">
    <property type="entry name" value="CELL DIVISION PROTEIN DIVIB"/>
    <property type="match status" value="1"/>
</dbReference>
<protein>
    <recommendedName>
        <fullName evidence="8">POTRA domain-containing protein</fullName>
    </recommendedName>
</protein>
<keyword evidence="3 7" id="KW-0812">Transmembrane</keyword>